<keyword evidence="8" id="KW-1185">Reference proteome</keyword>
<dbReference type="Pfam" id="PF00067">
    <property type="entry name" value="p450"/>
    <property type="match status" value="1"/>
</dbReference>
<accession>A0A1T2X953</accession>
<dbReference type="PRINTS" id="PR00359">
    <property type="entry name" value="BP450"/>
</dbReference>
<dbReference type="GO" id="GO:0004497">
    <property type="term" value="F:monooxygenase activity"/>
    <property type="evidence" value="ECO:0007669"/>
    <property type="project" value="UniProtKB-KW"/>
</dbReference>
<dbReference type="CDD" id="cd11032">
    <property type="entry name" value="P450_EryK-like"/>
    <property type="match status" value="1"/>
</dbReference>
<evidence type="ECO:0000313" key="7">
    <source>
        <dbReference type="EMBL" id="OPA76226.1"/>
    </source>
</evidence>
<dbReference type="RefSeq" id="WP_078500467.1">
    <property type="nucleotide sequence ID" value="NZ_MSZX01000007.1"/>
</dbReference>
<evidence type="ECO:0000256" key="5">
    <source>
        <dbReference type="ARBA" id="ARBA00023004"/>
    </source>
</evidence>
<dbReference type="FunFam" id="1.10.630.10:FF:000018">
    <property type="entry name" value="Cytochrome P450 monooxygenase"/>
    <property type="match status" value="1"/>
</dbReference>
<gene>
    <name evidence="7" type="ORF">BVG16_18645</name>
</gene>
<dbReference type="EMBL" id="MSZX01000007">
    <property type="protein sequence ID" value="OPA76226.1"/>
    <property type="molecule type" value="Genomic_DNA"/>
</dbReference>
<evidence type="ECO:0000256" key="4">
    <source>
        <dbReference type="ARBA" id="ARBA00023002"/>
    </source>
</evidence>
<reference evidence="7 8" key="1">
    <citation type="submission" date="2017-01" db="EMBL/GenBank/DDBJ databases">
        <title>Genome analysis of Paenibacillus selenitrireducens ES3-24.</title>
        <authorList>
            <person name="Xu D."/>
            <person name="Yao R."/>
            <person name="Zheng S."/>
        </authorList>
    </citation>
    <scope>NUCLEOTIDE SEQUENCE [LARGE SCALE GENOMIC DNA]</scope>
    <source>
        <strain evidence="7 8">ES3-24</strain>
    </source>
</reference>
<dbReference type="InterPro" id="IPR002397">
    <property type="entry name" value="Cyt_P450_B"/>
</dbReference>
<evidence type="ECO:0000256" key="2">
    <source>
        <dbReference type="ARBA" id="ARBA00022617"/>
    </source>
</evidence>
<evidence type="ECO:0000313" key="8">
    <source>
        <dbReference type="Proteomes" id="UP000190188"/>
    </source>
</evidence>
<keyword evidence="6" id="KW-0503">Monooxygenase</keyword>
<dbReference type="SUPFAM" id="SSF48264">
    <property type="entry name" value="Cytochrome P450"/>
    <property type="match status" value="1"/>
</dbReference>
<evidence type="ECO:0000256" key="6">
    <source>
        <dbReference type="ARBA" id="ARBA00023033"/>
    </source>
</evidence>
<evidence type="ECO:0000256" key="3">
    <source>
        <dbReference type="ARBA" id="ARBA00022723"/>
    </source>
</evidence>
<sequence length="374" mass="42533">MDWNSNEIIPLTWFRNMRDTSPVTFNSDRNIWDVFKYEDVKTVFTRHEIFSSQGSENAEEPIDSSVLRTDPPKHRQLRMLVSQAFTPRVIEGLAPQISTVTQSLFDQAEAQGAVDALESIASPLPIVVIAEMLGVSLADRGRFKSWSDDLVSNDYDKYIQCQKEMSEYFSVIANERRREPQDDLISNLVHANIQGEQLSDIEIIGFCILLLVAGNETTTNLIASAMLCIDSLPDVREQLIADRTLIPSALEEVFRYCSPVQSMFRSVKQDTELRGQQLFAGQFVNMWIGSANHDDEVFEHPDMFNIHRNPNPHLGLGSGIHYCLGSQLARMEAKIVIEALLDRFPHFQRDRSHVLERANSTMMFSLTKLPILLK</sequence>
<dbReference type="InterPro" id="IPR036396">
    <property type="entry name" value="Cyt_P450_sf"/>
</dbReference>
<dbReference type="Proteomes" id="UP000190188">
    <property type="component" value="Unassembled WGS sequence"/>
</dbReference>
<dbReference type="GO" id="GO:0005506">
    <property type="term" value="F:iron ion binding"/>
    <property type="evidence" value="ECO:0007669"/>
    <property type="project" value="InterPro"/>
</dbReference>
<dbReference type="PANTHER" id="PTHR46696:SF1">
    <property type="entry name" value="CYTOCHROME P450 YJIB-RELATED"/>
    <property type="match status" value="1"/>
</dbReference>
<comment type="caution">
    <text evidence="7">The sequence shown here is derived from an EMBL/GenBank/DDBJ whole genome shotgun (WGS) entry which is preliminary data.</text>
</comment>
<keyword evidence="4" id="KW-0560">Oxidoreductase</keyword>
<protein>
    <submittedName>
        <fullName evidence="7">Cytochrome</fullName>
    </submittedName>
</protein>
<dbReference type="AlphaFoldDB" id="A0A1T2X953"/>
<proteinExistence type="inferred from homology"/>
<keyword evidence="3" id="KW-0479">Metal-binding</keyword>
<dbReference type="InterPro" id="IPR001128">
    <property type="entry name" value="Cyt_P450"/>
</dbReference>
<evidence type="ECO:0000256" key="1">
    <source>
        <dbReference type="ARBA" id="ARBA00010617"/>
    </source>
</evidence>
<comment type="similarity">
    <text evidence="1">Belongs to the cytochrome P450 family.</text>
</comment>
<dbReference type="Gene3D" id="1.10.630.10">
    <property type="entry name" value="Cytochrome P450"/>
    <property type="match status" value="1"/>
</dbReference>
<keyword evidence="2" id="KW-0349">Heme</keyword>
<dbReference type="STRING" id="1324314.BVG16_18645"/>
<dbReference type="OrthoDB" id="9801155at2"/>
<dbReference type="GO" id="GO:0016705">
    <property type="term" value="F:oxidoreductase activity, acting on paired donors, with incorporation or reduction of molecular oxygen"/>
    <property type="evidence" value="ECO:0007669"/>
    <property type="project" value="InterPro"/>
</dbReference>
<name>A0A1T2X953_9BACL</name>
<organism evidence="7 8">
    <name type="scientific">Paenibacillus selenitireducens</name>
    <dbReference type="NCBI Taxonomy" id="1324314"/>
    <lineage>
        <taxon>Bacteria</taxon>
        <taxon>Bacillati</taxon>
        <taxon>Bacillota</taxon>
        <taxon>Bacilli</taxon>
        <taxon>Bacillales</taxon>
        <taxon>Paenibacillaceae</taxon>
        <taxon>Paenibacillus</taxon>
    </lineage>
</organism>
<keyword evidence="5" id="KW-0408">Iron</keyword>
<dbReference type="GO" id="GO:0020037">
    <property type="term" value="F:heme binding"/>
    <property type="evidence" value="ECO:0007669"/>
    <property type="project" value="InterPro"/>
</dbReference>
<dbReference type="PANTHER" id="PTHR46696">
    <property type="entry name" value="P450, PUTATIVE (EUROFUNG)-RELATED"/>
    <property type="match status" value="1"/>
</dbReference>